<dbReference type="PRINTS" id="PR00368">
    <property type="entry name" value="FADPNR"/>
</dbReference>
<keyword evidence="1" id="KW-0285">Flavoprotein</keyword>
<reference evidence="8" key="1">
    <citation type="submission" date="2017-09" db="EMBL/GenBank/DDBJ databases">
        <title>Depth-based differentiation of microbial function through sediment-hosted aquifers and enrichment of novel symbionts in the deep terrestrial subsurface.</title>
        <authorList>
            <person name="Probst A.J."/>
            <person name="Ladd B."/>
            <person name="Jarett J.K."/>
            <person name="Geller-Mcgrath D.E."/>
            <person name="Sieber C.M.K."/>
            <person name="Emerson J.B."/>
            <person name="Anantharaman K."/>
            <person name="Thomas B.C."/>
            <person name="Malmstrom R."/>
            <person name="Stieglmeier M."/>
            <person name="Klingl A."/>
            <person name="Woyke T."/>
            <person name="Ryan C.M."/>
            <person name="Banfield J.F."/>
        </authorList>
    </citation>
    <scope>NUCLEOTIDE SEQUENCE [LARGE SCALE GENOMIC DNA]</scope>
</reference>
<evidence type="ECO:0000313" key="8">
    <source>
        <dbReference type="Proteomes" id="UP000231466"/>
    </source>
</evidence>
<dbReference type="EMBL" id="PFAH01000002">
    <property type="protein sequence ID" value="PIR98223.1"/>
    <property type="molecule type" value="Genomic_DNA"/>
</dbReference>
<feature type="domain" description="FAD/NAD(P)-binding" evidence="6">
    <location>
        <begin position="2"/>
        <end position="278"/>
    </location>
</feature>
<keyword evidence="4" id="KW-1015">Disulfide bond</keyword>
<dbReference type="PANTHER" id="PTHR48105">
    <property type="entry name" value="THIOREDOXIN REDUCTASE 1-RELATED-RELATED"/>
    <property type="match status" value="1"/>
</dbReference>
<organism evidence="7 8">
    <name type="scientific">Candidatus Colwellbacteria bacterium CG10_big_fil_rev_8_21_14_0_10_42_22</name>
    <dbReference type="NCBI Taxonomy" id="1974540"/>
    <lineage>
        <taxon>Bacteria</taxon>
        <taxon>Candidatus Colwelliibacteriota</taxon>
    </lineage>
</organism>
<keyword evidence="5" id="KW-0676">Redox-active center</keyword>
<evidence type="ECO:0000256" key="3">
    <source>
        <dbReference type="ARBA" id="ARBA00023002"/>
    </source>
</evidence>
<dbReference type="GO" id="GO:0016668">
    <property type="term" value="F:oxidoreductase activity, acting on a sulfur group of donors, NAD(P) as acceptor"/>
    <property type="evidence" value="ECO:0007669"/>
    <property type="project" value="UniProtKB-ARBA"/>
</dbReference>
<evidence type="ECO:0000256" key="2">
    <source>
        <dbReference type="ARBA" id="ARBA00022827"/>
    </source>
</evidence>
<dbReference type="InterPro" id="IPR050097">
    <property type="entry name" value="Ferredoxin-NADP_redctase_2"/>
</dbReference>
<dbReference type="Gene3D" id="3.50.50.60">
    <property type="entry name" value="FAD/NAD(P)-binding domain"/>
    <property type="match status" value="2"/>
</dbReference>
<evidence type="ECO:0000256" key="5">
    <source>
        <dbReference type="ARBA" id="ARBA00023284"/>
    </source>
</evidence>
<name>A0A2H0VGM6_9BACT</name>
<evidence type="ECO:0000259" key="6">
    <source>
        <dbReference type="Pfam" id="PF07992"/>
    </source>
</evidence>
<dbReference type="InterPro" id="IPR008255">
    <property type="entry name" value="Pyr_nucl-diS_OxRdtase_2_AS"/>
</dbReference>
<dbReference type="Proteomes" id="UP000231466">
    <property type="component" value="Unassembled WGS sequence"/>
</dbReference>
<dbReference type="Pfam" id="PF07992">
    <property type="entry name" value="Pyr_redox_2"/>
    <property type="match status" value="1"/>
</dbReference>
<dbReference type="InterPro" id="IPR036188">
    <property type="entry name" value="FAD/NAD-bd_sf"/>
</dbReference>
<evidence type="ECO:0000256" key="4">
    <source>
        <dbReference type="ARBA" id="ARBA00023157"/>
    </source>
</evidence>
<proteinExistence type="predicted"/>
<dbReference type="PRINTS" id="PR00469">
    <property type="entry name" value="PNDRDTASEII"/>
</dbReference>
<dbReference type="PROSITE" id="PS00573">
    <property type="entry name" value="PYRIDINE_REDOX_2"/>
    <property type="match status" value="1"/>
</dbReference>
<evidence type="ECO:0000256" key="1">
    <source>
        <dbReference type="ARBA" id="ARBA00022630"/>
    </source>
</evidence>
<evidence type="ECO:0000313" key="7">
    <source>
        <dbReference type="EMBL" id="PIR98223.1"/>
    </source>
</evidence>
<sequence>MYQLIIIGGGPGGVAAGVYAARKKIKTLLIAEEFGGQSVVSDDIQNWIGTKSISGLELANNLEGHLKAQKDIDLLEGDRVIKIKKLGENHFKVATRDGKEYETERILLVSGSRRRRLDVPGGEEFDGKGVAYCATCDAPLFKNKVVAVVGGGNAGLESVIDLMPYASKIYLLEKNGHLRGDAVTKKKIEESDKVEIRFGVDIQEIVGKQFVSGLKYKDMNSGEDVELKLEGVFVEIGSVPNTDIVKKLVKLNKRDEVVVNHKTMQSSDSGIWSAGDASEVLYKQNNISAGDAIKAVLDIYDQITSQPTE</sequence>
<protein>
    <recommendedName>
        <fullName evidence="6">FAD/NAD(P)-binding domain-containing protein</fullName>
    </recommendedName>
</protein>
<dbReference type="InterPro" id="IPR023753">
    <property type="entry name" value="FAD/NAD-binding_dom"/>
</dbReference>
<keyword evidence="3" id="KW-0560">Oxidoreductase</keyword>
<keyword evidence="2" id="KW-0274">FAD</keyword>
<gene>
    <name evidence="7" type="ORF">COT89_00750</name>
</gene>
<dbReference type="AlphaFoldDB" id="A0A2H0VGM6"/>
<accession>A0A2H0VGM6</accession>
<dbReference type="SUPFAM" id="SSF51905">
    <property type="entry name" value="FAD/NAD(P)-binding domain"/>
    <property type="match status" value="1"/>
</dbReference>
<comment type="caution">
    <text evidence="7">The sequence shown here is derived from an EMBL/GenBank/DDBJ whole genome shotgun (WGS) entry which is preliminary data.</text>
</comment>